<name>A0AA40DX61_9PEZI</name>
<organism evidence="1 2">
    <name type="scientific">Lasiosphaeris hirsuta</name>
    <dbReference type="NCBI Taxonomy" id="260670"/>
    <lineage>
        <taxon>Eukaryota</taxon>
        <taxon>Fungi</taxon>
        <taxon>Dikarya</taxon>
        <taxon>Ascomycota</taxon>
        <taxon>Pezizomycotina</taxon>
        <taxon>Sordariomycetes</taxon>
        <taxon>Sordariomycetidae</taxon>
        <taxon>Sordariales</taxon>
        <taxon>Lasiosphaeriaceae</taxon>
        <taxon>Lasiosphaeris</taxon>
    </lineage>
</organism>
<keyword evidence="2" id="KW-1185">Reference proteome</keyword>
<comment type="caution">
    <text evidence="1">The sequence shown here is derived from an EMBL/GenBank/DDBJ whole genome shotgun (WGS) entry which is preliminary data.</text>
</comment>
<dbReference type="AlphaFoldDB" id="A0AA40DX61"/>
<dbReference type="EMBL" id="JAUKUA010000004">
    <property type="protein sequence ID" value="KAK0716331.1"/>
    <property type="molecule type" value="Genomic_DNA"/>
</dbReference>
<reference evidence="1" key="1">
    <citation type="submission" date="2023-06" db="EMBL/GenBank/DDBJ databases">
        <title>Genome-scale phylogeny and comparative genomics of the fungal order Sordariales.</title>
        <authorList>
            <consortium name="Lawrence Berkeley National Laboratory"/>
            <person name="Hensen N."/>
            <person name="Bonometti L."/>
            <person name="Westerberg I."/>
            <person name="Brannstrom I.O."/>
            <person name="Guillou S."/>
            <person name="Cros-Aarteil S."/>
            <person name="Calhoun S."/>
            <person name="Haridas S."/>
            <person name="Kuo A."/>
            <person name="Mondo S."/>
            <person name="Pangilinan J."/>
            <person name="Riley R."/>
            <person name="Labutti K."/>
            <person name="Andreopoulos B."/>
            <person name="Lipzen A."/>
            <person name="Chen C."/>
            <person name="Yanf M."/>
            <person name="Daum C."/>
            <person name="Ng V."/>
            <person name="Clum A."/>
            <person name="Steindorff A."/>
            <person name="Ohm R."/>
            <person name="Martin F."/>
            <person name="Silar P."/>
            <person name="Natvig D."/>
            <person name="Lalanne C."/>
            <person name="Gautier V."/>
            <person name="Ament-Velasquez S.L."/>
            <person name="Kruys A."/>
            <person name="Hutchinson M.I."/>
            <person name="Powell A.J."/>
            <person name="Barry K."/>
            <person name="Miller A.N."/>
            <person name="Grigoriev I.V."/>
            <person name="Debuchy R."/>
            <person name="Gladieux P."/>
            <person name="Thoren M.H."/>
            <person name="Johannesson H."/>
        </authorList>
    </citation>
    <scope>NUCLEOTIDE SEQUENCE</scope>
    <source>
        <strain evidence="1">SMH4607-1</strain>
    </source>
</reference>
<gene>
    <name evidence="1" type="ORF">B0H67DRAFT_582880</name>
</gene>
<evidence type="ECO:0000313" key="1">
    <source>
        <dbReference type="EMBL" id="KAK0716331.1"/>
    </source>
</evidence>
<dbReference type="InterPro" id="IPR038883">
    <property type="entry name" value="AN11006-like"/>
</dbReference>
<evidence type="ECO:0000313" key="2">
    <source>
        <dbReference type="Proteomes" id="UP001172102"/>
    </source>
</evidence>
<accession>A0AA40DX61</accession>
<dbReference type="PANTHER" id="PTHR42085:SF6">
    <property type="entry name" value="F-BOX DOMAIN-CONTAINING PROTEIN"/>
    <property type="match status" value="1"/>
</dbReference>
<protein>
    <submittedName>
        <fullName evidence="1">Uncharacterized protein</fullName>
    </submittedName>
</protein>
<dbReference type="PANTHER" id="PTHR42085">
    <property type="entry name" value="F-BOX DOMAIN-CONTAINING PROTEIN"/>
    <property type="match status" value="1"/>
</dbReference>
<sequence>MRQKRITEFFSQPTSMAAKTPAADSGGFMKLPANVRRAIYDFAGIGQDAGTTDDIIDLNCWSRGRQLTASPLQNSHYGDIASEDREKSARVCVNWKSRIPINLLHVSHAIHDEVEKALYQRHAWGTSASGHGGLDLLENLSAQAVRAMRCLFVSLTPCACDGCVITGVCPYPIPVDLRFHLSTRERWPDRDFEPTPCTWEHINSYRIERPLDLRSSLDRRTIAQWERVCTKLARHAEPCRLSLYVQCAVRDVRTAERVTRPLGRFTSLEDLGVSFGQRAKNALGPHDKSLSSLASAIVQAATHQPSFPFFDLPTELQLHVLSFSHLVHNSFDLKYVAGRPLLSRLKDDGSEEEIVEFSRLDGRRAWLVDEAFCAESGNVASRGRCHQCNAPAAYFLVSKRFRDLALELFYGQNRIVAQYNDIRWCTAGNSNANWNTLGRQPTAMESLPLPHVLLRHVTRLTLVASIRHCVRATAEFTLLVELLGAHACLPSLTLELHTRDAHSRDEVLASLGGIPAVHGRARRQRRHTEIYRIIFRNIQKRLATRGLKAFLLYMWWEGFDPDPAGDDVETRRALERRKEKEIMGAGYDSGKWGKELQRKSFPRAGIHGTGWY</sequence>
<dbReference type="Proteomes" id="UP001172102">
    <property type="component" value="Unassembled WGS sequence"/>
</dbReference>
<proteinExistence type="predicted"/>